<dbReference type="AlphaFoldDB" id="A0A2U8DH63"/>
<evidence type="ECO:0000256" key="2">
    <source>
        <dbReference type="ARBA" id="ARBA00009256"/>
    </source>
</evidence>
<keyword evidence="3 8" id="KW-0436">Ligase</keyword>
<dbReference type="RefSeq" id="WP_158341348.1">
    <property type="nucleotide sequence ID" value="NZ_CP029161.1"/>
</dbReference>
<reference evidence="9 10" key="1">
    <citation type="submission" date="2018-04" db="EMBL/GenBank/DDBJ databases">
        <title>Genome sequence of Buchnera aphidicola from Melaphis sacchari.</title>
        <authorList>
            <person name="Geib S.M."/>
            <person name="Palmer N.A."/>
            <person name="Sattler S.E."/>
            <person name="Sarath G."/>
        </authorList>
    </citation>
    <scope>NUCLEOTIDE SEQUENCE [LARGE SCALE GENOMIC DNA]</scope>
    <source>
        <strain evidence="9 10">LSU</strain>
    </source>
</reference>
<feature type="binding site" evidence="8">
    <location>
        <position position="61"/>
    </location>
    <ligand>
        <name>(R)-pantoate</name>
        <dbReference type="ChEBI" id="CHEBI:15980"/>
    </ligand>
</feature>
<feature type="binding site" evidence="8">
    <location>
        <position position="178"/>
    </location>
    <ligand>
        <name>ATP</name>
        <dbReference type="ChEBI" id="CHEBI:30616"/>
    </ligand>
</feature>
<gene>
    <name evidence="8" type="primary">panC</name>
    <name evidence="9" type="ORF">DD681_02050</name>
</gene>
<comment type="subcellular location">
    <subcellularLocation>
        <location evidence="8">Cytoplasm</location>
    </subcellularLocation>
</comment>
<evidence type="ECO:0000256" key="4">
    <source>
        <dbReference type="ARBA" id="ARBA00022655"/>
    </source>
</evidence>
<feature type="binding site" evidence="8">
    <location>
        <position position="155"/>
    </location>
    <ligand>
        <name>(R)-pantoate</name>
        <dbReference type="ChEBI" id="CHEBI:15980"/>
    </ligand>
</feature>
<evidence type="ECO:0000256" key="6">
    <source>
        <dbReference type="ARBA" id="ARBA00022840"/>
    </source>
</evidence>
<evidence type="ECO:0000256" key="8">
    <source>
        <dbReference type="HAMAP-Rule" id="MF_00158"/>
    </source>
</evidence>
<evidence type="ECO:0000256" key="5">
    <source>
        <dbReference type="ARBA" id="ARBA00022741"/>
    </source>
</evidence>
<dbReference type="PANTHER" id="PTHR21299:SF1">
    <property type="entry name" value="PANTOATE--BETA-ALANINE LIGASE"/>
    <property type="match status" value="1"/>
</dbReference>
<comment type="similarity">
    <text evidence="2 8">Belongs to the pantothenate synthetase family.</text>
</comment>
<feature type="binding site" evidence="8">
    <location>
        <begin position="186"/>
        <end position="189"/>
    </location>
    <ligand>
        <name>ATP</name>
        <dbReference type="ChEBI" id="CHEBI:30616"/>
    </ligand>
</feature>
<comment type="subunit">
    <text evidence="8">Homodimer.</text>
</comment>
<feature type="active site" description="Proton donor" evidence="8">
    <location>
        <position position="37"/>
    </location>
</feature>
<comment type="pathway">
    <text evidence="1 8">Cofactor biosynthesis; (R)-pantothenate biosynthesis; (R)-pantothenate from (R)-pantoate and beta-alanine: step 1/1.</text>
</comment>
<keyword evidence="8" id="KW-0963">Cytoplasm</keyword>
<dbReference type="PANTHER" id="PTHR21299">
    <property type="entry name" value="CYTIDYLATE KINASE/PANTOATE-BETA-ALANINE LIGASE"/>
    <property type="match status" value="1"/>
</dbReference>
<dbReference type="UniPathway" id="UPA00028">
    <property type="reaction ID" value="UER00005"/>
</dbReference>
<feature type="binding site" evidence="8">
    <location>
        <position position="61"/>
    </location>
    <ligand>
        <name>beta-alanine</name>
        <dbReference type="ChEBI" id="CHEBI:57966"/>
    </ligand>
</feature>
<feature type="binding site" evidence="8">
    <location>
        <begin position="149"/>
        <end position="152"/>
    </location>
    <ligand>
        <name>ATP</name>
        <dbReference type="ChEBI" id="CHEBI:30616"/>
    </ligand>
</feature>
<dbReference type="Gene3D" id="3.40.50.620">
    <property type="entry name" value="HUPs"/>
    <property type="match status" value="1"/>
</dbReference>
<protein>
    <recommendedName>
        <fullName evidence="8">Pantothenate synthetase</fullName>
        <shortName evidence="8">PS</shortName>
        <ecNumber evidence="8">6.3.2.1</ecNumber>
    </recommendedName>
    <alternativeName>
        <fullName evidence="8">Pantoate--beta-alanine ligase</fullName>
    </alternativeName>
    <alternativeName>
        <fullName evidence="8">Pantoate-activating enzyme</fullName>
    </alternativeName>
</protein>
<dbReference type="InterPro" id="IPR003721">
    <property type="entry name" value="Pantoate_ligase"/>
</dbReference>
<comment type="miscellaneous">
    <text evidence="8">The reaction proceeds by a bi uni uni bi ping pong mechanism.</text>
</comment>
<evidence type="ECO:0000256" key="1">
    <source>
        <dbReference type="ARBA" id="ARBA00004990"/>
    </source>
</evidence>
<evidence type="ECO:0000256" key="7">
    <source>
        <dbReference type="ARBA" id="ARBA00048258"/>
    </source>
</evidence>
<dbReference type="OrthoDB" id="9773087at2"/>
<dbReference type="EC" id="6.3.2.1" evidence="8"/>
<dbReference type="Pfam" id="PF02569">
    <property type="entry name" value="Pantoate_ligase"/>
    <property type="match status" value="1"/>
</dbReference>
<evidence type="ECO:0000313" key="9">
    <source>
        <dbReference type="EMBL" id="AWH90574.1"/>
    </source>
</evidence>
<sequence length="283" mass="32646">MNIIKKIKVLNKKIQEIKKNNKTIGLVATMGNLHYGHIKLILLAKKYSDVIIVSIFTNPTQFDSLIDYKKYPRTLKKDCTLLKKENVDIIFAPEEKDIYLSDKKIHTYVKVPSLSNILEGKSRPGHFIGVTTILCKLFNLIQPNFSFFGEKDYQQLLIVKTLIKELNYSIKIISAPTIRLKNGLAYSSRNKYLSSSEKKIAPFLYKIIKKTTDKIIQKKGENIKFILNASRKDLTKKGFIIDIFDVYNAKQLTKRSENDKNNILLASVWLGKTRLIDNKKIIF</sequence>
<dbReference type="SUPFAM" id="SSF52374">
    <property type="entry name" value="Nucleotidylyl transferase"/>
    <property type="match status" value="1"/>
</dbReference>
<keyword evidence="6 8" id="KW-0067">ATP-binding</keyword>
<comment type="function">
    <text evidence="8">Catalyzes the condensation of pantoate with beta-alanine in an ATP-dependent reaction via a pantoyl-adenylate intermediate.</text>
</comment>
<dbReference type="InterPro" id="IPR014729">
    <property type="entry name" value="Rossmann-like_a/b/a_fold"/>
</dbReference>
<keyword evidence="4 8" id="KW-0566">Pantothenate biosynthesis</keyword>
<dbReference type="HAMAP" id="MF_00158">
    <property type="entry name" value="PanC"/>
    <property type="match status" value="1"/>
</dbReference>
<name>A0A2U8DH63_9GAMM</name>
<feature type="binding site" evidence="8">
    <location>
        <begin position="30"/>
        <end position="37"/>
    </location>
    <ligand>
        <name>ATP</name>
        <dbReference type="ChEBI" id="CHEBI:30616"/>
    </ligand>
</feature>
<dbReference type="GO" id="GO:0005829">
    <property type="term" value="C:cytosol"/>
    <property type="evidence" value="ECO:0007669"/>
    <property type="project" value="TreeGrafter"/>
</dbReference>
<dbReference type="NCBIfam" id="TIGR00018">
    <property type="entry name" value="panC"/>
    <property type="match status" value="1"/>
</dbReference>
<dbReference type="CDD" id="cd00560">
    <property type="entry name" value="PanC"/>
    <property type="match status" value="1"/>
</dbReference>
<proteinExistence type="inferred from homology"/>
<dbReference type="InterPro" id="IPR042176">
    <property type="entry name" value="Pantoate_ligase_C"/>
</dbReference>
<dbReference type="EMBL" id="CP029161">
    <property type="protein sequence ID" value="AWH90574.1"/>
    <property type="molecule type" value="Genomic_DNA"/>
</dbReference>
<comment type="catalytic activity">
    <reaction evidence="7 8">
        <text>(R)-pantoate + beta-alanine + ATP = (R)-pantothenate + AMP + diphosphate + H(+)</text>
        <dbReference type="Rhea" id="RHEA:10912"/>
        <dbReference type="ChEBI" id="CHEBI:15378"/>
        <dbReference type="ChEBI" id="CHEBI:15980"/>
        <dbReference type="ChEBI" id="CHEBI:29032"/>
        <dbReference type="ChEBI" id="CHEBI:30616"/>
        <dbReference type="ChEBI" id="CHEBI:33019"/>
        <dbReference type="ChEBI" id="CHEBI:57966"/>
        <dbReference type="ChEBI" id="CHEBI:456215"/>
        <dbReference type="EC" id="6.3.2.1"/>
    </reaction>
</comment>
<accession>A0A2U8DH63</accession>
<evidence type="ECO:0000313" key="10">
    <source>
        <dbReference type="Proteomes" id="UP000244884"/>
    </source>
</evidence>
<evidence type="ECO:0000256" key="3">
    <source>
        <dbReference type="ARBA" id="ARBA00022598"/>
    </source>
</evidence>
<keyword evidence="5 8" id="KW-0547">Nucleotide-binding</keyword>
<dbReference type="GO" id="GO:0005524">
    <property type="term" value="F:ATP binding"/>
    <property type="evidence" value="ECO:0007669"/>
    <property type="project" value="UniProtKB-KW"/>
</dbReference>
<organism evidence="9 10">
    <name type="scientific">Buchnera aphidicola</name>
    <name type="common">Melanaphis sacchari</name>
    <dbReference type="NCBI Taxonomy" id="2173854"/>
    <lineage>
        <taxon>Bacteria</taxon>
        <taxon>Pseudomonadati</taxon>
        <taxon>Pseudomonadota</taxon>
        <taxon>Gammaproteobacteria</taxon>
        <taxon>Enterobacterales</taxon>
        <taxon>Erwiniaceae</taxon>
        <taxon>Buchnera</taxon>
    </lineage>
</organism>
<dbReference type="Gene3D" id="3.30.1300.10">
    <property type="entry name" value="Pantoate-beta-alanine ligase, C-terminal domain"/>
    <property type="match status" value="1"/>
</dbReference>
<dbReference type="Proteomes" id="UP000244884">
    <property type="component" value="Chromosome"/>
</dbReference>
<dbReference type="GO" id="GO:0004592">
    <property type="term" value="F:pantoate-beta-alanine ligase activity"/>
    <property type="evidence" value="ECO:0007669"/>
    <property type="project" value="UniProtKB-UniRule"/>
</dbReference>
<dbReference type="GO" id="GO:0015940">
    <property type="term" value="P:pantothenate biosynthetic process"/>
    <property type="evidence" value="ECO:0007669"/>
    <property type="project" value="UniProtKB-UniRule"/>
</dbReference>